<keyword evidence="1" id="KW-0732">Signal</keyword>
<gene>
    <name evidence="2" type="ORF">HJC23_000670</name>
</gene>
<evidence type="ECO:0000313" key="2">
    <source>
        <dbReference type="EMBL" id="KAL3796167.1"/>
    </source>
</evidence>
<name>A0ABD3Q730_9STRA</name>
<proteinExistence type="predicted"/>
<feature type="chain" id="PRO_5044865962" evidence="1">
    <location>
        <begin position="16"/>
        <end position="316"/>
    </location>
</feature>
<feature type="signal peptide" evidence="1">
    <location>
        <begin position="1"/>
        <end position="15"/>
    </location>
</feature>
<dbReference type="AlphaFoldDB" id="A0ABD3Q730"/>
<accession>A0ABD3Q730</accession>
<protein>
    <submittedName>
        <fullName evidence="2">Uncharacterized protein</fullName>
    </submittedName>
</protein>
<reference evidence="2 3" key="1">
    <citation type="journal article" date="2020" name="G3 (Bethesda)">
        <title>Improved Reference Genome for Cyclotella cryptica CCMP332, a Model for Cell Wall Morphogenesis, Salinity Adaptation, and Lipid Production in Diatoms (Bacillariophyta).</title>
        <authorList>
            <person name="Roberts W.R."/>
            <person name="Downey K.M."/>
            <person name="Ruck E.C."/>
            <person name="Traller J.C."/>
            <person name="Alverson A.J."/>
        </authorList>
    </citation>
    <scope>NUCLEOTIDE SEQUENCE [LARGE SCALE GENOMIC DNA]</scope>
    <source>
        <strain evidence="2 3">CCMP332</strain>
    </source>
</reference>
<comment type="caution">
    <text evidence="2">The sequence shown here is derived from an EMBL/GenBank/DDBJ whole genome shotgun (WGS) entry which is preliminary data.</text>
</comment>
<sequence>MKLILLSSLFTTVTAFAPPPTLPSTPRTARSLSAVAALPQIPNPYKNLPWNTEREQIRERKRLESENAQLFRQLGLPIDATYEDVEAKTKHLIELAGNDIKKRIPVEIARDKIYMIRLNERITGVTHETEEAAAANAWDERGMEGLMELDGSIDDIVKPKAKLRIPVISGLVEYMMSVYNPPDEKWSKRQALIWGASTLFCLINPPMTENFARMNWLAAGGMMGYRGMPGMEDREAGYNPFRGKRNKVHQVQAMGIAIFAWVLARGFAESFVMRIPAMAASRSCEWFKFAIVQGTLGLCTSYIQTYKGEGGKELMI</sequence>
<organism evidence="2 3">
    <name type="scientific">Cyclotella cryptica</name>
    <dbReference type="NCBI Taxonomy" id="29204"/>
    <lineage>
        <taxon>Eukaryota</taxon>
        <taxon>Sar</taxon>
        <taxon>Stramenopiles</taxon>
        <taxon>Ochrophyta</taxon>
        <taxon>Bacillariophyta</taxon>
        <taxon>Coscinodiscophyceae</taxon>
        <taxon>Thalassiosirophycidae</taxon>
        <taxon>Stephanodiscales</taxon>
        <taxon>Stephanodiscaceae</taxon>
        <taxon>Cyclotella</taxon>
    </lineage>
</organism>
<dbReference type="Proteomes" id="UP001516023">
    <property type="component" value="Unassembled WGS sequence"/>
</dbReference>
<dbReference type="EMBL" id="JABMIG020000065">
    <property type="protein sequence ID" value="KAL3796167.1"/>
    <property type="molecule type" value="Genomic_DNA"/>
</dbReference>
<evidence type="ECO:0000256" key="1">
    <source>
        <dbReference type="SAM" id="SignalP"/>
    </source>
</evidence>
<evidence type="ECO:0000313" key="3">
    <source>
        <dbReference type="Proteomes" id="UP001516023"/>
    </source>
</evidence>
<keyword evidence="3" id="KW-1185">Reference proteome</keyword>